<keyword evidence="3" id="KW-1185">Reference proteome</keyword>
<dbReference type="STRING" id="290054.SAMN02745114_00317"/>
<dbReference type="PANTHER" id="PTHR11328">
    <property type="entry name" value="MAJOR FACILITATOR SUPERFAMILY DOMAIN-CONTAINING PROTEIN"/>
    <property type="match status" value="1"/>
</dbReference>
<feature type="transmembrane region" description="Helical" evidence="1">
    <location>
        <begin position="168"/>
        <end position="188"/>
    </location>
</feature>
<feature type="transmembrane region" description="Helical" evidence="1">
    <location>
        <begin position="20"/>
        <end position="37"/>
    </location>
</feature>
<name>A0A1T4K7T4_9FIRM</name>
<evidence type="ECO:0000313" key="2">
    <source>
        <dbReference type="EMBL" id="SJZ38373.1"/>
    </source>
</evidence>
<gene>
    <name evidence="2" type="ORF">SAMN02745114_00317</name>
</gene>
<feature type="transmembrane region" description="Helical" evidence="1">
    <location>
        <begin position="248"/>
        <end position="271"/>
    </location>
</feature>
<feature type="transmembrane region" description="Helical" evidence="1">
    <location>
        <begin position="194"/>
        <end position="215"/>
    </location>
</feature>
<feature type="transmembrane region" description="Helical" evidence="1">
    <location>
        <begin position="283"/>
        <end position="308"/>
    </location>
</feature>
<dbReference type="EMBL" id="FUWW01000003">
    <property type="protein sequence ID" value="SJZ38373.1"/>
    <property type="molecule type" value="Genomic_DNA"/>
</dbReference>
<dbReference type="GO" id="GO:0005886">
    <property type="term" value="C:plasma membrane"/>
    <property type="evidence" value="ECO:0007669"/>
    <property type="project" value="TreeGrafter"/>
</dbReference>
<accession>A0A1T4K7T4</accession>
<keyword evidence="1" id="KW-0812">Transmembrane</keyword>
<feature type="transmembrane region" description="Helical" evidence="1">
    <location>
        <begin position="348"/>
        <end position="376"/>
    </location>
</feature>
<dbReference type="GO" id="GO:0015293">
    <property type="term" value="F:symporter activity"/>
    <property type="evidence" value="ECO:0007669"/>
    <property type="project" value="InterPro"/>
</dbReference>
<dbReference type="InterPro" id="IPR039672">
    <property type="entry name" value="MFS_2"/>
</dbReference>
<evidence type="ECO:0000256" key="1">
    <source>
        <dbReference type="SAM" id="Phobius"/>
    </source>
</evidence>
<dbReference type="AlphaFoldDB" id="A0A1T4K7T4"/>
<proteinExistence type="predicted"/>
<keyword evidence="1" id="KW-0472">Membrane</keyword>
<dbReference type="Pfam" id="PF13347">
    <property type="entry name" value="MFS_2"/>
    <property type="match status" value="1"/>
</dbReference>
<feature type="transmembrane region" description="Helical" evidence="1">
    <location>
        <begin position="93"/>
        <end position="112"/>
    </location>
</feature>
<evidence type="ECO:0000313" key="3">
    <source>
        <dbReference type="Proteomes" id="UP000190657"/>
    </source>
</evidence>
<feature type="transmembrane region" description="Helical" evidence="1">
    <location>
        <begin position="118"/>
        <end position="137"/>
    </location>
</feature>
<feature type="transmembrane region" description="Helical" evidence="1">
    <location>
        <begin position="439"/>
        <end position="462"/>
    </location>
</feature>
<sequence length="498" mass="55352">MANCISEKNAEKKYVSKKELVNFLAGLSGQNLVYSLIGGSFFTYFMTDIALFPAITVSVLLIVMKVWDGINDPVVGSFIDRHTFKSGEKLRPFLKYTPLPVGVFTVLLFLVFSTNENLLWLRVSYFIIMYICWDLAYTVQDVSVWGITAAVSPNSSERDRFVQWSRTIGSMVYSAFSTVIPMALEMIANAKGMSMSLVTLVFAIIFGLGGSMLSYRCSYARERIAVNKDEQQETLRESFLLLFKNKMLLLVTLSNLFGSFGFGISLVTYFFKYEIPSDFLGNGIIGALGLTTIYFIITGLPGFIGMLFADWMKKRLGGYVNVLILIQVFNIVARAIAFFVGFEGKRLWISMIIIGIGSIPSGASSIAQTSIFCDSIDYMEWKTGKRTEGITFSMQTSFTKISSGITSGLATLALHLLGYKAIDNATNYLGTQTAAFDSWIWPLVVLTPAVASVLFIIPLLFVNYTKEKRALVESDLNARRNGLAESGESPYAENRQKD</sequence>
<dbReference type="GO" id="GO:0008643">
    <property type="term" value="P:carbohydrate transport"/>
    <property type="evidence" value="ECO:0007669"/>
    <property type="project" value="InterPro"/>
</dbReference>
<organism evidence="2 3">
    <name type="scientific">Eubacterium coprostanoligenes</name>
    <dbReference type="NCBI Taxonomy" id="290054"/>
    <lineage>
        <taxon>Bacteria</taxon>
        <taxon>Bacillati</taxon>
        <taxon>Bacillota</taxon>
        <taxon>Clostridia</taxon>
        <taxon>Eubacteriales</taxon>
        <taxon>Eubacteriaceae</taxon>
        <taxon>Eubacterium</taxon>
    </lineage>
</organism>
<feature type="transmembrane region" description="Helical" evidence="1">
    <location>
        <begin position="397"/>
        <end position="419"/>
    </location>
</feature>
<protein>
    <submittedName>
        <fullName evidence="2">Na+/melibiose symporter</fullName>
    </submittedName>
</protein>
<dbReference type="OrthoDB" id="9764596at2"/>
<dbReference type="SUPFAM" id="SSF103473">
    <property type="entry name" value="MFS general substrate transporter"/>
    <property type="match status" value="1"/>
</dbReference>
<feature type="transmembrane region" description="Helical" evidence="1">
    <location>
        <begin position="43"/>
        <end position="63"/>
    </location>
</feature>
<dbReference type="PANTHER" id="PTHR11328:SF24">
    <property type="entry name" value="MAJOR FACILITATOR SUPERFAMILY (MFS) PROFILE DOMAIN-CONTAINING PROTEIN"/>
    <property type="match status" value="1"/>
</dbReference>
<dbReference type="Proteomes" id="UP000190657">
    <property type="component" value="Unassembled WGS sequence"/>
</dbReference>
<dbReference type="InterPro" id="IPR036259">
    <property type="entry name" value="MFS_trans_sf"/>
</dbReference>
<reference evidence="2 3" key="1">
    <citation type="submission" date="2017-02" db="EMBL/GenBank/DDBJ databases">
        <authorList>
            <person name="Peterson S.W."/>
        </authorList>
    </citation>
    <scope>NUCLEOTIDE SEQUENCE [LARGE SCALE GENOMIC DNA]</scope>
    <source>
        <strain evidence="2 3">ATCC 51222</strain>
    </source>
</reference>
<keyword evidence="1" id="KW-1133">Transmembrane helix</keyword>
<dbReference type="RefSeq" id="WP_078767825.1">
    <property type="nucleotide sequence ID" value="NZ_FUWW01000003.1"/>
</dbReference>
<feature type="transmembrane region" description="Helical" evidence="1">
    <location>
        <begin position="320"/>
        <end position="342"/>
    </location>
</feature>